<evidence type="ECO:0000313" key="3">
    <source>
        <dbReference type="Proteomes" id="UP000288291"/>
    </source>
</evidence>
<feature type="domain" description="Protein kinase" evidence="1">
    <location>
        <begin position="227"/>
        <end position="502"/>
    </location>
</feature>
<dbReference type="Gene3D" id="1.10.510.10">
    <property type="entry name" value="Transferase(Phosphotransferase) domain 1"/>
    <property type="match status" value="1"/>
</dbReference>
<dbReference type="GO" id="GO:0005524">
    <property type="term" value="F:ATP binding"/>
    <property type="evidence" value="ECO:0007669"/>
    <property type="project" value="InterPro"/>
</dbReference>
<keyword evidence="3" id="KW-1185">Reference proteome</keyword>
<protein>
    <recommendedName>
        <fullName evidence="1">Protein kinase domain-containing protein</fullName>
    </recommendedName>
</protein>
<gene>
    <name evidence="2" type="ORF">EJK17_08665</name>
</gene>
<proteinExistence type="predicted"/>
<dbReference type="InterPro" id="IPR000719">
    <property type="entry name" value="Prot_kinase_dom"/>
</dbReference>
<dbReference type="RefSeq" id="WP_103662305.1">
    <property type="nucleotide sequence ID" value="NZ_ML136893.1"/>
</dbReference>
<comment type="caution">
    <text evidence="2">The sequence shown here is derived from an EMBL/GenBank/DDBJ whole genome shotgun (WGS) entry which is preliminary data.</text>
</comment>
<organism evidence="2 3">
    <name type="scientific">Lactobacillus xujianguonis</name>
    <dbReference type="NCBI Taxonomy" id="2495899"/>
    <lineage>
        <taxon>Bacteria</taxon>
        <taxon>Bacillati</taxon>
        <taxon>Bacillota</taxon>
        <taxon>Bacilli</taxon>
        <taxon>Lactobacillales</taxon>
        <taxon>Lactobacillaceae</taxon>
        <taxon>Lactobacillus</taxon>
    </lineage>
</organism>
<dbReference type="PROSITE" id="PS50011">
    <property type="entry name" value="PROTEIN_KINASE_DOM"/>
    <property type="match status" value="1"/>
</dbReference>
<dbReference type="SUPFAM" id="SSF56112">
    <property type="entry name" value="Protein kinase-like (PK-like)"/>
    <property type="match status" value="1"/>
</dbReference>
<name>A0A437STT2_9LACO</name>
<dbReference type="InterPro" id="IPR057929">
    <property type="entry name" value="RamC_N"/>
</dbReference>
<evidence type="ECO:0000259" key="1">
    <source>
        <dbReference type="PROSITE" id="PS50011"/>
    </source>
</evidence>
<dbReference type="Pfam" id="PF25816">
    <property type="entry name" value="RamC_N"/>
    <property type="match status" value="1"/>
</dbReference>
<dbReference type="EMBL" id="RXIA01000025">
    <property type="protein sequence ID" value="RVU70252.1"/>
    <property type="molecule type" value="Genomic_DNA"/>
</dbReference>
<dbReference type="AlphaFoldDB" id="A0A437STT2"/>
<dbReference type="InterPro" id="IPR011009">
    <property type="entry name" value="Kinase-like_dom_sf"/>
</dbReference>
<dbReference type="Proteomes" id="UP000288291">
    <property type="component" value="Unassembled WGS sequence"/>
</dbReference>
<evidence type="ECO:0000313" key="2">
    <source>
        <dbReference type="EMBL" id="RVU70252.1"/>
    </source>
</evidence>
<reference evidence="2 3" key="1">
    <citation type="submission" date="2018-12" db="EMBL/GenBank/DDBJ databases">
        <authorList>
            <person name="Meng J."/>
        </authorList>
    </citation>
    <scope>NUCLEOTIDE SEQUENCE [LARGE SCALE GENOMIC DNA]</scope>
    <source>
        <strain evidence="2 3">HT111-2</strain>
    </source>
</reference>
<accession>A0A437STT2</accession>
<dbReference type="GO" id="GO:0004672">
    <property type="term" value="F:protein kinase activity"/>
    <property type="evidence" value="ECO:0007669"/>
    <property type="project" value="InterPro"/>
</dbReference>
<sequence>MKIINKNLVKENKIGTLFFRNASSKEMKRFLNQSLKGKNYKVIPNGFFISCISKNNELPVQGWKIHVSGNSTNYLSILNKVIETISPLNISFKVVPVASLYVMLSKDFPREQAGKFITIYPQNKIQFITVLRLLSRKLIKYDGIPVLTDNAVTKVVSFRYGAFEKIPLYDTEGDQYYGIYNEKNNVVEDRREIGCYKPDWVEDINYGNVSTNIELEDKSASKMLRKYNFVNALQFSNFGGVYEATDKKTAIPVIVKEAKKYFGGKNFENVHPQDIRYLRRREYNFLRELYSCGFTPKPIDYFKTEAGDYLVEEKINGITLHEFKFENPIYYPNSTNEDYEKYVYKLSNIFLNIYHKISIINRKGYVLNDLTPNNILYDEDQFKVMAIDLESVTYVDEKIDKKLIYVTPGYSKLLETKKIDDNDLFSWAACLADCLISRAQLITLDRQIISKSLKFCGSLYGGWLELCGHLSDYFANYNSEILTKQVINDLELIIRKGNYASQ</sequence>